<accession>A0AAV4T916</accession>
<organism evidence="2 3">
    <name type="scientific">Caerostris extrusa</name>
    <name type="common">Bark spider</name>
    <name type="synonym">Caerostris bankana</name>
    <dbReference type="NCBI Taxonomy" id="172846"/>
    <lineage>
        <taxon>Eukaryota</taxon>
        <taxon>Metazoa</taxon>
        <taxon>Ecdysozoa</taxon>
        <taxon>Arthropoda</taxon>
        <taxon>Chelicerata</taxon>
        <taxon>Arachnida</taxon>
        <taxon>Araneae</taxon>
        <taxon>Araneomorphae</taxon>
        <taxon>Entelegynae</taxon>
        <taxon>Araneoidea</taxon>
        <taxon>Araneidae</taxon>
        <taxon>Caerostris</taxon>
    </lineage>
</organism>
<evidence type="ECO:0000313" key="2">
    <source>
        <dbReference type="EMBL" id="GIY41217.1"/>
    </source>
</evidence>
<gene>
    <name evidence="2" type="ORF">CEXT_747851</name>
</gene>
<sequence length="122" mass="14079">MRCISIRHIFCYSVDSQPEQTCRIIKSTCDILTFFHRARNKTSAKKLREGKNSNGDDTKQFQLHNRLGEEECAPPKVASIVSADDFSISSSESFASKRRLRLHFKNALAFYWNTLDKIYKQG</sequence>
<dbReference type="AlphaFoldDB" id="A0AAV4T916"/>
<name>A0AAV4T916_CAEEX</name>
<feature type="compositionally biased region" description="Basic and acidic residues" evidence="1">
    <location>
        <begin position="46"/>
        <end position="59"/>
    </location>
</feature>
<comment type="caution">
    <text evidence="2">The sequence shown here is derived from an EMBL/GenBank/DDBJ whole genome shotgun (WGS) entry which is preliminary data.</text>
</comment>
<evidence type="ECO:0000256" key="1">
    <source>
        <dbReference type="SAM" id="MobiDB-lite"/>
    </source>
</evidence>
<feature type="region of interest" description="Disordered" evidence="1">
    <location>
        <begin position="41"/>
        <end position="60"/>
    </location>
</feature>
<keyword evidence="3" id="KW-1185">Reference proteome</keyword>
<dbReference type="EMBL" id="BPLR01010699">
    <property type="protein sequence ID" value="GIY41217.1"/>
    <property type="molecule type" value="Genomic_DNA"/>
</dbReference>
<proteinExistence type="predicted"/>
<evidence type="ECO:0000313" key="3">
    <source>
        <dbReference type="Proteomes" id="UP001054945"/>
    </source>
</evidence>
<dbReference type="Proteomes" id="UP001054945">
    <property type="component" value="Unassembled WGS sequence"/>
</dbReference>
<reference evidence="2 3" key="1">
    <citation type="submission" date="2021-06" db="EMBL/GenBank/DDBJ databases">
        <title>Caerostris extrusa draft genome.</title>
        <authorList>
            <person name="Kono N."/>
            <person name="Arakawa K."/>
        </authorList>
    </citation>
    <scope>NUCLEOTIDE SEQUENCE [LARGE SCALE GENOMIC DNA]</scope>
</reference>
<protein>
    <submittedName>
        <fullName evidence="2">Uncharacterized protein</fullName>
    </submittedName>
</protein>